<keyword evidence="2" id="KW-1003">Cell membrane</keyword>
<evidence type="ECO:0000256" key="1">
    <source>
        <dbReference type="ARBA" id="ARBA00004236"/>
    </source>
</evidence>
<dbReference type="OrthoDB" id="120976at2759"/>
<dbReference type="AlphaFoldDB" id="A0A183AU46"/>
<dbReference type="GO" id="GO:0005886">
    <property type="term" value="C:plasma membrane"/>
    <property type="evidence" value="ECO:0007669"/>
    <property type="project" value="UniProtKB-SubCell"/>
</dbReference>
<gene>
    <name evidence="6" type="ORF">ECPE_LOCUS10481</name>
</gene>
<dbReference type="PANTHER" id="PTHR46769">
    <property type="entry name" value="POLYCYSTIC KIDNEY AND HEPATIC DISEASE 1 (AUTOSOMAL RECESSIVE)-LIKE 1"/>
    <property type="match status" value="1"/>
</dbReference>
<evidence type="ECO:0000256" key="2">
    <source>
        <dbReference type="ARBA" id="ARBA00022475"/>
    </source>
</evidence>
<proteinExistence type="predicted"/>
<sequence>MLDQDTPVLTMVLINGGMLFFDPTKDVELKARYIIIINNGTLQIGTEAEPHPSRATITLYGHVREKELPLFGAKVLALRNGTLELHGLPRAVTWTRLAQPADVGSRTLVLKQPVDWQPGEEIVITSTGGPTAHNENEVHRIQSISNNRKTLTLIDSIQYPKISTTIQYSNGVSGFFAAEVGLLTRNVLIHGDPDSTVPSSVPQCSTDFSTGQFATQTCYQGNPTDQMGEDQFGGHVHIGGPVINSNSVRAHISYVEFHYMGQAYRLGRYPIHFHLNGIMRGTYVKGCAIHNTFNRAVNIHNTHEVLIENNVVHDVMGGALFLEDGLEQYNIIQYNLFVHVKKTNSLLNDDVVPAAYWITHPNNIVRHNVAAGGTNFGFW</sequence>
<name>A0A183AU46_9TREM</name>
<dbReference type="Proteomes" id="UP000272942">
    <property type="component" value="Unassembled WGS sequence"/>
</dbReference>
<dbReference type="InterPro" id="IPR055401">
    <property type="entry name" value="CEMIP_beta-hel_dom"/>
</dbReference>
<dbReference type="InterPro" id="IPR052387">
    <property type="entry name" value="Fibrocystin"/>
</dbReference>
<comment type="subcellular location">
    <subcellularLocation>
        <location evidence="1">Cell membrane</location>
    </subcellularLocation>
</comment>
<feature type="domain" description="G8" evidence="5">
    <location>
        <begin position="1"/>
        <end position="99"/>
    </location>
</feature>
<dbReference type="InterPro" id="IPR011050">
    <property type="entry name" value="Pectin_lyase_fold/virulence"/>
</dbReference>
<reference evidence="8" key="1">
    <citation type="submission" date="2016-06" db="UniProtKB">
        <authorList>
            <consortium name="WormBaseParasite"/>
        </authorList>
    </citation>
    <scope>IDENTIFICATION</scope>
</reference>
<dbReference type="SUPFAM" id="SSF51126">
    <property type="entry name" value="Pectin lyase-like"/>
    <property type="match status" value="1"/>
</dbReference>
<evidence type="ECO:0000259" key="5">
    <source>
        <dbReference type="PROSITE" id="PS51484"/>
    </source>
</evidence>
<dbReference type="EMBL" id="UZAN01049144">
    <property type="protein sequence ID" value="VDP87119.1"/>
    <property type="molecule type" value="Genomic_DNA"/>
</dbReference>
<dbReference type="Pfam" id="PF10162">
    <property type="entry name" value="G8"/>
    <property type="match status" value="1"/>
</dbReference>
<keyword evidence="2" id="KW-0472">Membrane</keyword>
<reference evidence="6 7" key="2">
    <citation type="submission" date="2018-11" db="EMBL/GenBank/DDBJ databases">
        <authorList>
            <consortium name="Pathogen Informatics"/>
        </authorList>
    </citation>
    <scope>NUCLEOTIDE SEQUENCE [LARGE SCALE GENOMIC DNA]</scope>
    <source>
        <strain evidence="6 7">Egypt</strain>
    </source>
</reference>
<dbReference type="PROSITE" id="PS51484">
    <property type="entry name" value="G8"/>
    <property type="match status" value="1"/>
</dbReference>
<evidence type="ECO:0000313" key="8">
    <source>
        <dbReference type="WBParaSite" id="ECPE_0001051301-mRNA-1"/>
    </source>
</evidence>
<evidence type="ECO:0000313" key="6">
    <source>
        <dbReference type="EMBL" id="VDP87119.1"/>
    </source>
</evidence>
<dbReference type="SMART" id="SM01225">
    <property type="entry name" value="G8"/>
    <property type="match status" value="1"/>
</dbReference>
<protein>
    <submittedName>
        <fullName evidence="8">G8 domain-containing protein</fullName>
    </submittedName>
</protein>
<dbReference type="Pfam" id="PF24606">
    <property type="entry name" value="CEMIP_beta-hel"/>
    <property type="match status" value="1"/>
</dbReference>
<accession>A0A183AU46</accession>
<evidence type="ECO:0000256" key="3">
    <source>
        <dbReference type="ARBA" id="ARBA00022729"/>
    </source>
</evidence>
<dbReference type="InterPro" id="IPR019316">
    <property type="entry name" value="G8_domain"/>
</dbReference>
<keyword evidence="4" id="KW-0325">Glycoprotein</keyword>
<keyword evidence="3" id="KW-0732">Signal</keyword>
<dbReference type="PANTHER" id="PTHR46769:SF2">
    <property type="entry name" value="FIBROCYSTIN-L ISOFORM 2 PRECURSOR-RELATED"/>
    <property type="match status" value="1"/>
</dbReference>
<organism evidence="8">
    <name type="scientific">Echinostoma caproni</name>
    <dbReference type="NCBI Taxonomy" id="27848"/>
    <lineage>
        <taxon>Eukaryota</taxon>
        <taxon>Metazoa</taxon>
        <taxon>Spiralia</taxon>
        <taxon>Lophotrochozoa</taxon>
        <taxon>Platyhelminthes</taxon>
        <taxon>Trematoda</taxon>
        <taxon>Digenea</taxon>
        <taxon>Plagiorchiida</taxon>
        <taxon>Echinostomata</taxon>
        <taxon>Echinostomatoidea</taxon>
        <taxon>Echinostomatidae</taxon>
        <taxon>Echinostoma</taxon>
    </lineage>
</organism>
<evidence type="ECO:0000256" key="4">
    <source>
        <dbReference type="ARBA" id="ARBA00023180"/>
    </source>
</evidence>
<dbReference type="WBParaSite" id="ECPE_0001051301-mRNA-1">
    <property type="protein sequence ID" value="ECPE_0001051301-mRNA-1"/>
    <property type="gene ID" value="ECPE_0001051301"/>
</dbReference>
<keyword evidence="7" id="KW-1185">Reference proteome</keyword>
<evidence type="ECO:0000313" key="7">
    <source>
        <dbReference type="Proteomes" id="UP000272942"/>
    </source>
</evidence>